<protein>
    <submittedName>
        <fullName evidence="4">Glycosyltransferase</fullName>
    </submittedName>
</protein>
<dbReference type="EMBL" id="CP032452">
    <property type="protein sequence ID" value="QEZ69850.1"/>
    <property type="molecule type" value="Genomic_DNA"/>
</dbReference>
<dbReference type="PANTHER" id="PTHR22916:SF51">
    <property type="entry name" value="GLYCOSYLTRANSFERASE EPSH-RELATED"/>
    <property type="match status" value="1"/>
</dbReference>
<evidence type="ECO:0000259" key="3">
    <source>
        <dbReference type="Pfam" id="PF00535"/>
    </source>
</evidence>
<dbReference type="AlphaFoldDB" id="A0A5P3XHL5"/>
<dbReference type="Proteomes" id="UP000326961">
    <property type="component" value="Chromosome"/>
</dbReference>
<evidence type="ECO:0000313" key="5">
    <source>
        <dbReference type="Proteomes" id="UP000326961"/>
    </source>
</evidence>
<dbReference type="InterPro" id="IPR001173">
    <property type="entry name" value="Glyco_trans_2-like"/>
</dbReference>
<dbReference type="RefSeq" id="WP_025162676.1">
    <property type="nucleotide sequence ID" value="NZ_CP032452.1"/>
</dbReference>
<keyword evidence="2 4" id="KW-0808">Transferase</keyword>
<evidence type="ECO:0000256" key="1">
    <source>
        <dbReference type="ARBA" id="ARBA00022676"/>
    </source>
</evidence>
<accession>A0A5P3XHL5</accession>
<organism evidence="4 5">
    <name type="scientific">Paraclostridium bifermentans</name>
    <name type="common">Clostridium bifermentans</name>
    <dbReference type="NCBI Taxonomy" id="1490"/>
    <lineage>
        <taxon>Bacteria</taxon>
        <taxon>Bacillati</taxon>
        <taxon>Bacillota</taxon>
        <taxon>Clostridia</taxon>
        <taxon>Peptostreptococcales</taxon>
        <taxon>Peptostreptococcaceae</taxon>
        <taxon>Paraclostridium</taxon>
    </lineage>
</organism>
<dbReference type="GO" id="GO:0016757">
    <property type="term" value="F:glycosyltransferase activity"/>
    <property type="evidence" value="ECO:0007669"/>
    <property type="project" value="UniProtKB-KW"/>
</dbReference>
<sequence length="337" mass="39383">MKLDRNIYEVSVVIPTYNVSKYIESTLESVIMQTIDDFEIVIVDDGSTDNTVELCKKTLETVNIPYKILRQSNSGVSVARNRGIDASEGKYIYLLDSDDLINKFFLEKMIYTAKKNNADIVFCGFDKIDEQQNLIEQYSSLYSYIEGELTGIEVLKLMLKEQIWICTISGIYKRELICNNNITYTPKCSNGEDQEFCMKNLIHAKNITCVKESLAFYVQRDSSVSYSGSLKKFNALGATRRVINYAEKESDDKNIVQYLKYNKYQKEFFRNFNSLLKYSPNSEVIKVINRNKKFINQLKKYKSIEKSKKEMKFSIRYRIYVYAPNLYTCILKKIYNR</sequence>
<dbReference type="Pfam" id="PF00535">
    <property type="entry name" value="Glycos_transf_2"/>
    <property type="match status" value="1"/>
</dbReference>
<dbReference type="CDD" id="cd00761">
    <property type="entry name" value="Glyco_tranf_GTA_type"/>
    <property type="match status" value="1"/>
</dbReference>
<proteinExistence type="predicted"/>
<keyword evidence="1" id="KW-0328">Glycosyltransferase</keyword>
<feature type="domain" description="Glycosyltransferase 2-like" evidence="3">
    <location>
        <begin position="11"/>
        <end position="141"/>
    </location>
</feature>
<gene>
    <name evidence="4" type="ORF">D4A35_13525</name>
</gene>
<dbReference type="PANTHER" id="PTHR22916">
    <property type="entry name" value="GLYCOSYLTRANSFERASE"/>
    <property type="match status" value="1"/>
</dbReference>
<dbReference type="InterPro" id="IPR029044">
    <property type="entry name" value="Nucleotide-diphossugar_trans"/>
</dbReference>
<evidence type="ECO:0000313" key="4">
    <source>
        <dbReference type="EMBL" id="QEZ69850.1"/>
    </source>
</evidence>
<dbReference type="Gene3D" id="3.90.550.10">
    <property type="entry name" value="Spore Coat Polysaccharide Biosynthesis Protein SpsA, Chain A"/>
    <property type="match status" value="1"/>
</dbReference>
<dbReference type="SUPFAM" id="SSF53448">
    <property type="entry name" value="Nucleotide-diphospho-sugar transferases"/>
    <property type="match status" value="1"/>
</dbReference>
<reference evidence="4 5" key="1">
    <citation type="submission" date="2018-09" db="EMBL/GenBank/DDBJ databases">
        <title>A clostridial neurotoxin that targets Anopheles mosquitoes.</title>
        <authorList>
            <person name="Contreras E."/>
            <person name="Masuyer G."/>
            <person name="Qureshi N."/>
            <person name="Chawla S."/>
            <person name="Lim H.L."/>
            <person name="Chen J."/>
            <person name="Stenmark P."/>
            <person name="Gill S."/>
        </authorList>
    </citation>
    <scope>NUCLEOTIDE SEQUENCE [LARGE SCALE GENOMIC DNA]</scope>
    <source>
        <strain evidence="4 5">Cbm</strain>
    </source>
</reference>
<evidence type="ECO:0000256" key="2">
    <source>
        <dbReference type="ARBA" id="ARBA00022679"/>
    </source>
</evidence>
<name>A0A5P3XHL5_PARBF</name>